<protein>
    <recommendedName>
        <fullName evidence="3">Tetratricopeptide repeat protein</fullName>
    </recommendedName>
</protein>
<dbReference type="InterPro" id="IPR011990">
    <property type="entry name" value="TPR-like_helical_dom_sf"/>
</dbReference>
<dbReference type="SUPFAM" id="SSF48452">
    <property type="entry name" value="TPR-like"/>
    <property type="match status" value="3"/>
</dbReference>
<gene>
    <name evidence="1" type="ORF">JM658_12695</name>
</gene>
<comment type="caution">
    <text evidence="1">The sequence shown here is derived from an EMBL/GenBank/DDBJ whole genome shotgun (WGS) entry which is preliminary data.</text>
</comment>
<organism evidence="1 2">
    <name type="scientific">Joostella atrarenae</name>
    <dbReference type="NCBI Taxonomy" id="679257"/>
    <lineage>
        <taxon>Bacteria</taxon>
        <taxon>Pseudomonadati</taxon>
        <taxon>Bacteroidota</taxon>
        <taxon>Flavobacteriia</taxon>
        <taxon>Flavobacteriales</taxon>
        <taxon>Flavobacteriaceae</taxon>
        <taxon>Joostella</taxon>
    </lineage>
</organism>
<sequence length="750" mass="88303">MSLSREEVIKHIERAEMLYNKKYYSNLESHLLAIQENYSALGNDSLEWNARYIRIFTRYLGVFKDVNVGLMQTYLEALENIKQVQASDYEFICSYYKKCSQEVYEKALIAYPYNDTLHIHYALKLQVEKRYTEAIEVLKYVLECYPATTEARILLWEIETSLLEELCNSPEEADCYKLLDLASSTHNLKVLKGLQIDNRLDAINKSLTYIQVALWENRPVEVVEQWNSEWKNLELTDRIRYLFADYAKSYMKYDLVIQVLKAPKSPNFPDENYIDFSDYRNYMNALVSSEWQLAQHHYVLLGNAAYHYTKNNKDLRFCVEHGLAINPKNPLLLVLKAEFFYSELDYNETAAAYHEAYRNGLSIKEYLFYLLEVNNRTQSWQTIIDIVEQFHLKNLPTLKTLFFKARALVMLEDFDKAHEVINEALEGFPLPPHSYAPWLFNLRMIIHKKNHNYKAFLKDMQEEVNYYNIGDSEYCSTINMCVETIFEMGDYEECYKFAIYNYEQEQLSPELYPIFHWLCYYDFLIEKPEGLADLTEEDLILNPETFSDYRNNGLIYWVLENHQAAAEALELAATKATNKAYYLKLAFTCANEGFLKQKSIAICETIKVETPAAREWKTDYYYAGLLVEKERYKEGLEAYLNLILNYPDRSFYDCPKDDTNFFGNAIKTCAKKLEDVNQFTKYNAMFLSKDNPSEKALKEHQEIARTAGKDDLFLRHNLLEGITRLDIALSDEEQKELKQLKSIIRETYFA</sequence>
<dbReference type="EMBL" id="JAETXX010000009">
    <property type="protein sequence ID" value="MCF8715686.1"/>
    <property type="molecule type" value="Genomic_DNA"/>
</dbReference>
<dbReference type="Proteomes" id="UP000829517">
    <property type="component" value="Unassembled WGS sequence"/>
</dbReference>
<evidence type="ECO:0000313" key="1">
    <source>
        <dbReference type="EMBL" id="MCF8715686.1"/>
    </source>
</evidence>
<proteinExistence type="predicted"/>
<evidence type="ECO:0008006" key="3">
    <source>
        <dbReference type="Google" id="ProtNLM"/>
    </source>
</evidence>
<dbReference type="RefSeq" id="WP_236959652.1">
    <property type="nucleotide sequence ID" value="NZ_JAETXX010000009.1"/>
</dbReference>
<evidence type="ECO:0000313" key="2">
    <source>
        <dbReference type="Proteomes" id="UP000829517"/>
    </source>
</evidence>
<accession>A0ABS9J5I2</accession>
<name>A0ABS9J5I2_9FLAO</name>
<dbReference type="Gene3D" id="1.25.40.10">
    <property type="entry name" value="Tetratricopeptide repeat domain"/>
    <property type="match status" value="1"/>
</dbReference>
<keyword evidence="2" id="KW-1185">Reference proteome</keyword>
<reference evidence="1 2" key="1">
    <citation type="submission" date="2021-01" db="EMBL/GenBank/DDBJ databases">
        <title>Genome sequencing of Joostella atrarenae M1-2 (= KCTC 23194).</title>
        <authorList>
            <person name="Zakaria M.R."/>
            <person name="Lam M.Q."/>
            <person name="Chong C.S."/>
        </authorList>
    </citation>
    <scope>NUCLEOTIDE SEQUENCE [LARGE SCALE GENOMIC DNA]</scope>
    <source>
        <strain evidence="1 2">M1-2</strain>
    </source>
</reference>